<name>A0A0L6V3X9_9BASI</name>
<gene>
    <name evidence="1" type="ORF">VP01_2683g2</name>
</gene>
<comment type="caution">
    <text evidence="1">The sequence shown here is derived from an EMBL/GenBank/DDBJ whole genome shotgun (WGS) entry which is preliminary data.</text>
</comment>
<dbReference type="VEuPathDB" id="FungiDB:VP01_2683g2"/>
<feature type="non-terminal residue" evidence="1">
    <location>
        <position position="200"/>
    </location>
</feature>
<keyword evidence="2" id="KW-1185">Reference proteome</keyword>
<evidence type="ECO:0000313" key="2">
    <source>
        <dbReference type="Proteomes" id="UP000037035"/>
    </source>
</evidence>
<accession>A0A0L6V3X9</accession>
<evidence type="ECO:0000313" key="1">
    <source>
        <dbReference type="EMBL" id="KNZ55424.1"/>
    </source>
</evidence>
<organism evidence="1 2">
    <name type="scientific">Puccinia sorghi</name>
    <dbReference type="NCBI Taxonomy" id="27349"/>
    <lineage>
        <taxon>Eukaryota</taxon>
        <taxon>Fungi</taxon>
        <taxon>Dikarya</taxon>
        <taxon>Basidiomycota</taxon>
        <taxon>Pucciniomycotina</taxon>
        <taxon>Pucciniomycetes</taxon>
        <taxon>Pucciniales</taxon>
        <taxon>Pucciniaceae</taxon>
        <taxon>Puccinia</taxon>
    </lineage>
</organism>
<sequence length="200" mass="23270">MMIASEKKIDSDLEDYFSFCKNQYEKKYLTARGTTTIFHPKYNLSAIQSLSESCFQKRFCMSWPCFLNLLHLIKPDPIFYSQSQNKSIPSFIQNNQPVYYTSQQSNPQHEIIIGIMANTRRTSRTISGHARRSLSLYWLYGNNYYDCKNRSDTQFNSPLFVISTRNSNPIQPVIQDHATIAMYSQTCRLLSSLKNSLIKI</sequence>
<dbReference type="AlphaFoldDB" id="A0A0L6V3X9"/>
<protein>
    <submittedName>
        <fullName evidence="1">Uncharacterized protein</fullName>
    </submittedName>
</protein>
<proteinExistence type="predicted"/>
<reference evidence="1 2" key="1">
    <citation type="submission" date="2015-08" db="EMBL/GenBank/DDBJ databases">
        <title>Next Generation Sequencing and Analysis of the Genome of Puccinia sorghi L Schw, the Causal Agent of Maize Common Rust.</title>
        <authorList>
            <person name="Rochi L."/>
            <person name="Burguener G."/>
            <person name="Darino M."/>
            <person name="Turjanski A."/>
            <person name="Kreff E."/>
            <person name="Dieguez M.J."/>
            <person name="Sacco F."/>
        </authorList>
    </citation>
    <scope>NUCLEOTIDE SEQUENCE [LARGE SCALE GENOMIC DNA]</scope>
    <source>
        <strain evidence="1 2">RO10H11247</strain>
    </source>
</reference>
<dbReference type="EMBL" id="LAVV01007594">
    <property type="protein sequence ID" value="KNZ55424.1"/>
    <property type="molecule type" value="Genomic_DNA"/>
</dbReference>
<dbReference type="Proteomes" id="UP000037035">
    <property type="component" value="Unassembled WGS sequence"/>
</dbReference>